<dbReference type="GO" id="GO:0016616">
    <property type="term" value="F:oxidoreductase activity, acting on the CH-OH group of donors, NAD or NADP as acceptor"/>
    <property type="evidence" value="ECO:0007669"/>
    <property type="project" value="InterPro"/>
</dbReference>
<reference evidence="6" key="1">
    <citation type="submission" date="2024-02" db="UniProtKB">
        <authorList>
            <consortium name="WormBaseParasite"/>
        </authorList>
    </citation>
    <scope>IDENTIFICATION</scope>
</reference>
<dbReference type="AlphaFoldDB" id="A0AAF3J7U1"/>
<protein>
    <submittedName>
        <fullName evidence="6">3-beta hydroxysteroid dehydrogenase/isomerase domain-containing protein</fullName>
    </submittedName>
</protein>
<evidence type="ECO:0000313" key="5">
    <source>
        <dbReference type="Proteomes" id="UP000887575"/>
    </source>
</evidence>
<feature type="domain" description="3-beta hydroxysteroid dehydrogenase/isomerase" evidence="4">
    <location>
        <begin position="6"/>
        <end position="264"/>
    </location>
</feature>
<dbReference type="Gene3D" id="3.40.50.720">
    <property type="entry name" value="NAD(P)-binding Rossmann-like Domain"/>
    <property type="match status" value="1"/>
</dbReference>
<keyword evidence="2 3" id="KW-0560">Oxidoreductase</keyword>
<feature type="transmembrane region" description="Helical" evidence="3">
    <location>
        <begin position="349"/>
        <end position="367"/>
    </location>
</feature>
<evidence type="ECO:0000313" key="6">
    <source>
        <dbReference type="WBParaSite" id="MBELARI_LOCUS21665"/>
    </source>
</evidence>
<accession>A0AAF3J7U1</accession>
<keyword evidence="3" id="KW-1133">Transmembrane helix</keyword>
<evidence type="ECO:0000256" key="2">
    <source>
        <dbReference type="ARBA" id="ARBA00023002"/>
    </source>
</evidence>
<evidence type="ECO:0000256" key="3">
    <source>
        <dbReference type="RuleBase" id="RU004475"/>
    </source>
</evidence>
<dbReference type="PANTHER" id="PTHR43245">
    <property type="entry name" value="BIFUNCTIONAL POLYMYXIN RESISTANCE PROTEIN ARNA"/>
    <property type="match status" value="1"/>
</dbReference>
<keyword evidence="3" id="KW-0812">Transmembrane</keyword>
<dbReference type="Proteomes" id="UP000887575">
    <property type="component" value="Unassembled WGS sequence"/>
</dbReference>
<dbReference type="GO" id="GO:0006694">
    <property type="term" value="P:steroid biosynthetic process"/>
    <property type="evidence" value="ECO:0007669"/>
    <property type="project" value="InterPro"/>
</dbReference>
<comment type="similarity">
    <text evidence="1 3">Belongs to the 3-beta-HSD family.</text>
</comment>
<keyword evidence="5" id="KW-1185">Reference proteome</keyword>
<dbReference type="InterPro" id="IPR036291">
    <property type="entry name" value="NAD(P)-bd_dom_sf"/>
</dbReference>
<evidence type="ECO:0000256" key="1">
    <source>
        <dbReference type="ARBA" id="ARBA00009219"/>
    </source>
</evidence>
<name>A0AAF3J7U1_9BILA</name>
<evidence type="ECO:0000259" key="4">
    <source>
        <dbReference type="Pfam" id="PF01073"/>
    </source>
</evidence>
<dbReference type="WBParaSite" id="MBELARI_LOCUS21665">
    <property type="protein sequence ID" value="MBELARI_LOCUS21665"/>
    <property type="gene ID" value="MBELARI_LOCUS21665"/>
</dbReference>
<organism evidence="5 6">
    <name type="scientific">Mesorhabditis belari</name>
    <dbReference type="NCBI Taxonomy" id="2138241"/>
    <lineage>
        <taxon>Eukaryota</taxon>
        <taxon>Metazoa</taxon>
        <taxon>Ecdysozoa</taxon>
        <taxon>Nematoda</taxon>
        <taxon>Chromadorea</taxon>
        <taxon>Rhabditida</taxon>
        <taxon>Rhabditina</taxon>
        <taxon>Rhabditomorpha</taxon>
        <taxon>Rhabditoidea</taxon>
        <taxon>Rhabditidae</taxon>
        <taxon>Mesorhabditinae</taxon>
        <taxon>Mesorhabditis</taxon>
    </lineage>
</organism>
<keyword evidence="3" id="KW-0472">Membrane</keyword>
<dbReference type="SUPFAM" id="SSF51735">
    <property type="entry name" value="NAD(P)-binding Rossmann-fold domains"/>
    <property type="match status" value="1"/>
</dbReference>
<sequence>MERVCITGGGGYFGQSVAAEFQKEGFHVNLLDMFFEDTPQNITLDEKKLTKFKGSILDEKLLEESLKDCTSCVHIAAYGMGGNGALNKKLVFATNVDGTNLVIEKCQKYGIRRFINSSSVGVIFTDKELNFAKETQPYPKKYYSYYSESKAIAERLVKERNSASFTTVSLRYRGIFGPGEPRSTNRAAEIIYRGLFFAKIEHSQPAYTQFSGLYNTARACFLADKAIRERPEQVGGKAYHIVDGGPPVESWRFFNPLCKVLNRSEPWLRLPFWLVFYFAWLSEIGHEYFGLPSTLLRLEVALVGITNTYSIESARRDLDYNPIQNHDLTEVCAYYKKFYETNPSFRLEWMKIFISLLISTFFIFYFFW</sequence>
<proteinExistence type="inferred from homology"/>
<dbReference type="PANTHER" id="PTHR43245:SF51">
    <property type="entry name" value="SHORT CHAIN DEHYDROGENASE_REDUCTASE FAMILY 42E, MEMBER 2"/>
    <property type="match status" value="1"/>
</dbReference>
<dbReference type="InterPro" id="IPR002225">
    <property type="entry name" value="3Beta_OHSteriod_DH/Estase"/>
</dbReference>
<dbReference type="Pfam" id="PF01073">
    <property type="entry name" value="3Beta_HSD"/>
    <property type="match status" value="1"/>
</dbReference>
<dbReference type="InterPro" id="IPR050177">
    <property type="entry name" value="Lipid_A_modif_metabolic_enz"/>
</dbReference>